<gene>
    <name evidence="2" type="ORF">D3F03_06030</name>
</gene>
<feature type="transmembrane region" description="Helical" evidence="1">
    <location>
        <begin position="21"/>
        <end position="42"/>
    </location>
</feature>
<keyword evidence="1" id="KW-0472">Membrane</keyword>
<dbReference type="EMBL" id="QXJC01000001">
    <property type="protein sequence ID" value="RID99931.1"/>
    <property type="molecule type" value="Genomic_DNA"/>
</dbReference>
<feature type="transmembrane region" description="Helical" evidence="1">
    <location>
        <begin position="48"/>
        <end position="68"/>
    </location>
</feature>
<evidence type="ECO:0000313" key="2">
    <source>
        <dbReference type="EMBL" id="RID99931.1"/>
    </source>
</evidence>
<keyword evidence="1" id="KW-1133">Transmembrane helix</keyword>
<keyword evidence="1" id="KW-0812">Transmembrane</keyword>
<accession>A0A398CDL4</accession>
<feature type="transmembrane region" description="Helical" evidence="1">
    <location>
        <begin position="97"/>
        <end position="118"/>
    </location>
</feature>
<name>A0A398CDL4_9BURK</name>
<reference evidence="2 3" key="1">
    <citation type="submission" date="2018-09" db="EMBL/GenBank/DDBJ databases">
        <title>Draft genome of Simplicispira sp. NY-02.</title>
        <authorList>
            <person name="Im W.T."/>
        </authorList>
    </citation>
    <scope>NUCLEOTIDE SEQUENCE [LARGE SCALE GENOMIC DNA]</scope>
    <source>
        <strain evidence="2 3">NY-02</strain>
    </source>
</reference>
<evidence type="ECO:0008006" key="4">
    <source>
        <dbReference type="Google" id="ProtNLM"/>
    </source>
</evidence>
<comment type="caution">
    <text evidence="2">The sequence shown here is derived from an EMBL/GenBank/DDBJ whole genome shotgun (WGS) entry which is preliminary data.</text>
</comment>
<dbReference type="NCBIfam" id="NF041043">
    <property type="entry name" value="BPSS1780_fam"/>
    <property type="match status" value="1"/>
</dbReference>
<feature type="transmembrane region" description="Helical" evidence="1">
    <location>
        <begin position="198"/>
        <end position="223"/>
    </location>
</feature>
<keyword evidence="3" id="KW-1185">Reference proteome</keyword>
<dbReference type="Proteomes" id="UP000266302">
    <property type="component" value="Unassembled WGS sequence"/>
</dbReference>
<proteinExistence type="predicted"/>
<evidence type="ECO:0000256" key="1">
    <source>
        <dbReference type="SAM" id="Phobius"/>
    </source>
</evidence>
<protein>
    <recommendedName>
        <fullName evidence="4">DUF2189 domain-containing protein</fullName>
    </recommendedName>
</protein>
<dbReference type="AlphaFoldDB" id="A0A398CDL4"/>
<organism evidence="2 3">
    <name type="scientific">Simplicispira hankyongi</name>
    <dbReference type="NCBI Taxonomy" id="2315688"/>
    <lineage>
        <taxon>Bacteria</taxon>
        <taxon>Pseudomonadati</taxon>
        <taxon>Pseudomonadota</taxon>
        <taxon>Betaproteobacteria</taxon>
        <taxon>Burkholderiales</taxon>
        <taxon>Comamonadaceae</taxon>
        <taxon>Simplicispira</taxon>
    </lineage>
</organism>
<dbReference type="RefSeq" id="WP_119108374.1">
    <property type="nucleotide sequence ID" value="NZ_QXJC01000001.1"/>
</dbReference>
<sequence>MKLHIVPARTGITWVKSGIRVFWRQPMALSALFFLTMAAMSVATLLPLVGPVLALALLPSATLAMMVASAETMQGRAPTPAVLLTAFRAGRQRLRAMAVLGALYAAGFLLIIGVSALFDGGQFAQVYLGGAPLTQEVAESGAFQLAMWVAMLLYLPLSLLFWHAPGLVHWHGVPPVKSLFFSFVACVRNLGAFTVYGLAWLFVFALGGIAMSLISGLLAAMGLVSAPTVLGGTMVALAMMLAAMCFTSIVFTFRDCFEPPDATQAPEAPAALAETASE</sequence>
<feature type="transmembrane region" description="Helical" evidence="1">
    <location>
        <begin position="229"/>
        <end position="253"/>
    </location>
</feature>
<feature type="transmembrane region" description="Helical" evidence="1">
    <location>
        <begin position="142"/>
        <end position="162"/>
    </location>
</feature>
<dbReference type="OrthoDB" id="5298483at2"/>
<evidence type="ECO:0000313" key="3">
    <source>
        <dbReference type="Proteomes" id="UP000266302"/>
    </source>
</evidence>
<dbReference type="InterPro" id="IPR047798">
    <property type="entry name" value="BPSS1780-like"/>
</dbReference>